<dbReference type="PROSITE" id="PS50048">
    <property type="entry name" value="ZN2_CY6_FUNGAL_2"/>
    <property type="match status" value="1"/>
</dbReference>
<dbReference type="RefSeq" id="XP_007681815.1">
    <property type="nucleotide sequence ID" value="XM_007683625.1"/>
</dbReference>
<name>M2MXG8_BAUPA</name>
<dbReference type="SUPFAM" id="SSF57701">
    <property type="entry name" value="Zn2/Cys6 DNA-binding domain"/>
    <property type="match status" value="1"/>
</dbReference>
<feature type="region of interest" description="Disordered" evidence="2">
    <location>
        <begin position="72"/>
        <end position="137"/>
    </location>
</feature>
<sequence>MECGGKVNRKRAALACQRCRRRKFKCEGDYGHGCERCLASDGREGRCTYLRNGAREVSWRHLDRASHHTALYTAQSSDTPDVRSRHSTPPPPSNEDGAALLSTMPPEAAQSTASQQPPDQYVIPTTECSEMPGGHSSMPQTVVPEMSQSLGHCPCMGSSLCPFCHPSERADVHAAYAGIPVASSTFRNLPPLPVPKIASSSRWQPYPSRWQPYPSTRYAHTHAPSWAI</sequence>
<protein>
    <recommendedName>
        <fullName evidence="3">Zn(2)-C6 fungal-type domain-containing protein</fullName>
    </recommendedName>
</protein>
<dbReference type="Gene3D" id="4.10.240.10">
    <property type="entry name" value="Zn(2)-C6 fungal-type DNA-binding domain"/>
    <property type="match status" value="1"/>
</dbReference>
<keyword evidence="1" id="KW-0539">Nucleus</keyword>
<proteinExistence type="predicted"/>
<dbReference type="KEGG" id="bcom:BAUCODRAFT_39747"/>
<dbReference type="AlphaFoldDB" id="M2MXG8"/>
<accession>M2MXG8</accession>
<dbReference type="GeneID" id="19113877"/>
<reference evidence="4 5" key="1">
    <citation type="journal article" date="2012" name="PLoS Pathog.">
        <title>Diverse lifestyles and strategies of plant pathogenesis encoded in the genomes of eighteen Dothideomycetes fungi.</title>
        <authorList>
            <person name="Ohm R.A."/>
            <person name="Feau N."/>
            <person name="Henrissat B."/>
            <person name="Schoch C.L."/>
            <person name="Horwitz B.A."/>
            <person name="Barry K.W."/>
            <person name="Condon B.J."/>
            <person name="Copeland A.C."/>
            <person name="Dhillon B."/>
            <person name="Glaser F."/>
            <person name="Hesse C.N."/>
            <person name="Kosti I."/>
            <person name="LaButti K."/>
            <person name="Lindquist E.A."/>
            <person name="Lucas S."/>
            <person name="Salamov A.A."/>
            <person name="Bradshaw R.E."/>
            <person name="Ciuffetti L."/>
            <person name="Hamelin R.C."/>
            <person name="Kema G.H.J."/>
            <person name="Lawrence C."/>
            <person name="Scott J.A."/>
            <person name="Spatafora J.W."/>
            <person name="Turgeon B.G."/>
            <person name="de Wit P.J.G.M."/>
            <person name="Zhong S."/>
            <person name="Goodwin S.B."/>
            <person name="Grigoriev I.V."/>
        </authorList>
    </citation>
    <scope>NUCLEOTIDE SEQUENCE [LARGE SCALE GENOMIC DNA]</scope>
    <source>
        <strain evidence="4 5">UAMH 10762</strain>
    </source>
</reference>
<evidence type="ECO:0000259" key="3">
    <source>
        <dbReference type="PROSITE" id="PS50048"/>
    </source>
</evidence>
<feature type="domain" description="Zn(2)-C6 fungal-type" evidence="3">
    <location>
        <begin position="15"/>
        <end position="49"/>
    </location>
</feature>
<dbReference type="HOGENOM" id="CLU_1214542_0_0_1"/>
<dbReference type="Pfam" id="PF00172">
    <property type="entry name" value="Zn_clus"/>
    <property type="match status" value="1"/>
</dbReference>
<dbReference type="InterPro" id="IPR036864">
    <property type="entry name" value="Zn2-C6_fun-type_DNA-bd_sf"/>
</dbReference>
<keyword evidence="5" id="KW-1185">Reference proteome</keyword>
<gene>
    <name evidence="4" type="ORF">BAUCODRAFT_39747</name>
</gene>
<dbReference type="GO" id="GO:0000981">
    <property type="term" value="F:DNA-binding transcription factor activity, RNA polymerase II-specific"/>
    <property type="evidence" value="ECO:0007669"/>
    <property type="project" value="InterPro"/>
</dbReference>
<evidence type="ECO:0000256" key="2">
    <source>
        <dbReference type="SAM" id="MobiDB-lite"/>
    </source>
</evidence>
<evidence type="ECO:0000313" key="5">
    <source>
        <dbReference type="Proteomes" id="UP000011761"/>
    </source>
</evidence>
<dbReference type="InterPro" id="IPR001138">
    <property type="entry name" value="Zn2Cys6_DnaBD"/>
</dbReference>
<evidence type="ECO:0000256" key="1">
    <source>
        <dbReference type="ARBA" id="ARBA00023242"/>
    </source>
</evidence>
<dbReference type="CDD" id="cd00067">
    <property type="entry name" value="GAL4"/>
    <property type="match status" value="1"/>
</dbReference>
<organism evidence="4 5">
    <name type="scientific">Baudoinia panamericana (strain UAMH 10762)</name>
    <name type="common">Angels' share fungus</name>
    <name type="synonym">Baudoinia compniacensis (strain UAMH 10762)</name>
    <dbReference type="NCBI Taxonomy" id="717646"/>
    <lineage>
        <taxon>Eukaryota</taxon>
        <taxon>Fungi</taxon>
        <taxon>Dikarya</taxon>
        <taxon>Ascomycota</taxon>
        <taxon>Pezizomycotina</taxon>
        <taxon>Dothideomycetes</taxon>
        <taxon>Dothideomycetidae</taxon>
        <taxon>Mycosphaerellales</taxon>
        <taxon>Teratosphaeriaceae</taxon>
        <taxon>Baudoinia</taxon>
    </lineage>
</organism>
<evidence type="ECO:0000313" key="4">
    <source>
        <dbReference type="EMBL" id="EMC90950.1"/>
    </source>
</evidence>
<dbReference type="EMBL" id="KB445565">
    <property type="protein sequence ID" value="EMC90950.1"/>
    <property type="molecule type" value="Genomic_DNA"/>
</dbReference>
<dbReference type="GO" id="GO:0008270">
    <property type="term" value="F:zinc ion binding"/>
    <property type="evidence" value="ECO:0007669"/>
    <property type="project" value="InterPro"/>
</dbReference>
<feature type="compositionally biased region" description="Polar residues" evidence="2">
    <location>
        <begin position="109"/>
        <end position="118"/>
    </location>
</feature>
<dbReference type="Proteomes" id="UP000011761">
    <property type="component" value="Unassembled WGS sequence"/>
</dbReference>